<reference evidence="1 2" key="1">
    <citation type="journal article" date="2012" name="J. Bacteriol.">
        <title>Genome sequence of "Candidatus Nitrosopumilus salaria" BD31, an ammonia-oxidizing archaeon from the San Francisco Bay estuary.</title>
        <authorList>
            <person name="Mosier A.C."/>
            <person name="Allen E.E."/>
            <person name="Kim M."/>
            <person name="Ferriera S."/>
            <person name="Francis C.A."/>
        </authorList>
    </citation>
    <scope>NUCLEOTIDE SEQUENCE [LARGE SCALE GENOMIC DNA]</scope>
    <source>
        <strain evidence="1 2">BD31</strain>
    </source>
</reference>
<organism evidence="1 2">
    <name type="scientific">Candidatus Nitrosopumilus salarius BD31</name>
    <dbReference type="NCBI Taxonomy" id="859350"/>
    <lineage>
        <taxon>Archaea</taxon>
        <taxon>Nitrososphaerota</taxon>
        <taxon>Nitrososphaeria</taxon>
        <taxon>Nitrosopumilales</taxon>
        <taxon>Nitrosopumilaceae</taxon>
        <taxon>Nitrosopumilus</taxon>
    </lineage>
</organism>
<evidence type="ECO:0008006" key="3">
    <source>
        <dbReference type="Google" id="ProtNLM"/>
    </source>
</evidence>
<accession>I3D359</accession>
<proteinExistence type="predicted"/>
<evidence type="ECO:0000313" key="2">
    <source>
        <dbReference type="Proteomes" id="UP000003423"/>
    </source>
</evidence>
<dbReference type="PATRIC" id="fig|859350.6.peg.822"/>
<dbReference type="EMBL" id="AEXL02000083">
    <property type="protein sequence ID" value="EIJ66152.1"/>
    <property type="molecule type" value="Genomic_DNA"/>
</dbReference>
<name>I3D359_9ARCH</name>
<comment type="caution">
    <text evidence="1">The sequence shown here is derived from an EMBL/GenBank/DDBJ whole genome shotgun (WGS) entry which is preliminary data.</text>
</comment>
<dbReference type="Proteomes" id="UP000003423">
    <property type="component" value="Unassembled WGS sequence"/>
</dbReference>
<dbReference type="RefSeq" id="WP_008298868.1">
    <property type="nucleotide sequence ID" value="NZ_AEXL02000083.1"/>
</dbReference>
<evidence type="ECO:0000313" key="1">
    <source>
        <dbReference type="EMBL" id="EIJ66152.1"/>
    </source>
</evidence>
<protein>
    <recommendedName>
        <fullName evidence="3">Peptidase</fullName>
    </recommendedName>
</protein>
<gene>
    <name evidence="1" type="ORF">BD31_I1618</name>
</gene>
<dbReference type="AlphaFoldDB" id="I3D359"/>
<sequence>MFFMNLFVIIFLIAVLGFGTSNIAFGQGVQTSGGVDVDGSWYLGEGLQKGDYFEYSLCELDLNDCAPVKLKFWIKGDIQYESETLWDAKVVVIDGNKIVKGSMTLGKTAPEPINFDENLHDYAIAFKSSLSWLSAFATGNVHDLIHGPKEFRDTAWGKIGAIGGAQLITKRAESVTTPAGTADSVVVGWYSGNNNEIWVVDDFPFPVKALTYAWVTTGVAPIMYQYTLLDYQENVLDDPFVDVESTALKAELLGCDTTFHDYVSGRVATNTFSMMIQYNYSPEYPLEGCDIDWKINFMNKYNDVEFIDQVHYDIWVVDESGNRLRSYAQDIGRADLFNGFGQVHLLLPIKEKAGITRYAIFIHGTGPEYEVPDSKIGGYAIIEVPIVENPHLNELNGDVVSTSKIPTWIKNNAGWWADGSIGDSDFVQGIQFLIKEGIMKIPSTTPGSSSGTNEIPTWIKNNAGWWADGSIDDDSFVQGIQFLIKEGIMKIPSTTQPKSPSYQPESLFD</sequence>
<keyword evidence="2" id="KW-1185">Reference proteome</keyword>